<dbReference type="STRING" id="1640674.SAMN05216323_10051"/>
<proteinExistence type="predicted"/>
<feature type="domain" description="HTH tetR-type" evidence="3">
    <location>
        <begin position="2"/>
        <end position="62"/>
    </location>
</feature>
<dbReference type="Pfam" id="PF00440">
    <property type="entry name" value="TetR_N"/>
    <property type="match status" value="1"/>
</dbReference>
<evidence type="ECO:0000256" key="2">
    <source>
        <dbReference type="PROSITE-ProRule" id="PRU00335"/>
    </source>
</evidence>
<dbReference type="CDD" id="cd00093">
    <property type="entry name" value="HTH_XRE"/>
    <property type="match status" value="1"/>
</dbReference>
<protein>
    <submittedName>
        <fullName evidence="4">Transcriptional regulator, TetR family</fullName>
    </submittedName>
</protein>
<dbReference type="GO" id="GO:0003677">
    <property type="term" value="F:DNA binding"/>
    <property type="evidence" value="ECO:0007669"/>
    <property type="project" value="UniProtKB-UniRule"/>
</dbReference>
<dbReference type="Proteomes" id="UP000199452">
    <property type="component" value="Unassembled WGS sequence"/>
</dbReference>
<dbReference type="OrthoDB" id="881297at2"/>
<gene>
    <name evidence="4" type="ORF">SAMN05216323_10051</name>
</gene>
<dbReference type="Gene3D" id="1.10.357.10">
    <property type="entry name" value="Tetracycline Repressor, domain 2"/>
    <property type="match status" value="1"/>
</dbReference>
<keyword evidence="5" id="KW-1185">Reference proteome</keyword>
<dbReference type="Gene3D" id="1.10.10.60">
    <property type="entry name" value="Homeodomain-like"/>
    <property type="match status" value="1"/>
</dbReference>
<reference evidence="4 5" key="1">
    <citation type="submission" date="2016-09" db="EMBL/GenBank/DDBJ databases">
        <authorList>
            <person name="Capua I."/>
            <person name="De Benedictis P."/>
            <person name="Joannis T."/>
            <person name="Lombin L.H."/>
            <person name="Cattoli G."/>
        </authorList>
    </citation>
    <scope>NUCLEOTIDE SEQUENCE [LARGE SCALE GENOMIC DNA]</scope>
    <source>
        <strain evidence="4 5">A7P-90m</strain>
    </source>
</reference>
<dbReference type="AlphaFoldDB" id="A0A1G6GWZ7"/>
<dbReference type="InterPro" id="IPR009057">
    <property type="entry name" value="Homeodomain-like_sf"/>
</dbReference>
<feature type="DNA-binding region" description="H-T-H motif" evidence="2">
    <location>
        <begin position="25"/>
        <end position="44"/>
    </location>
</feature>
<accession>A0A1G6GWZ7</accession>
<dbReference type="SUPFAM" id="SSF46689">
    <property type="entry name" value="Homeodomain-like"/>
    <property type="match status" value="1"/>
</dbReference>
<dbReference type="PROSITE" id="PS50977">
    <property type="entry name" value="HTH_TETR_2"/>
    <property type="match status" value="1"/>
</dbReference>
<evidence type="ECO:0000313" key="4">
    <source>
        <dbReference type="EMBL" id="SDB86562.1"/>
    </source>
</evidence>
<dbReference type="InterPro" id="IPR050624">
    <property type="entry name" value="HTH-type_Tx_Regulator"/>
</dbReference>
<evidence type="ECO:0000313" key="5">
    <source>
        <dbReference type="Proteomes" id="UP000199452"/>
    </source>
</evidence>
<dbReference type="PANTHER" id="PTHR43479:SF11">
    <property type="entry name" value="ACREF_ENVCD OPERON REPRESSOR-RELATED"/>
    <property type="match status" value="1"/>
</dbReference>
<dbReference type="PANTHER" id="PTHR43479">
    <property type="entry name" value="ACREF/ENVCD OPERON REPRESSOR-RELATED"/>
    <property type="match status" value="1"/>
</dbReference>
<sequence length="203" mass="23840">MEEKKEYYLIEIGKLFLKYGVSGITMEEIATRIGISKKTIYNYFENKAEIVELIIQQRFKNDNEAMWETITQGKNAIEILVRITNQMKETIREVPPFVRRDLMKHFPLQLEKIGRNHKNNVFEGVRKNILMGIYQDIYRSNINVELIARYYVNSLDQFIREEVMAGTEIPIDAYYDEILSYHIHGIATAKGVTILEEIINPTK</sequence>
<dbReference type="EMBL" id="FMYP01000005">
    <property type="protein sequence ID" value="SDB86562.1"/>
    <property type="molecule type" value="Genomic_DNA"/>
</dbReference>
<dbReference type="RefSeq" id="WP_092435121.1">
    <property type="nucleotide sequence ID" value="NZ_FMYP01000005.1"/>
</dbReference>
<name>A0A1G6GWZ7_9BACT</name>
<organism evidence="4 5">
    <name type="scientific">Williamwhitmania taraxaci</name>
    <dbReference type="NCBI Taxonomy" id="1640674"/>
    <lineage>
        <taxon>Bacteria</taxon>
        <taxon>Pseudomonadati</taxon>
        <taxon>Bacteroidota</taxon>
        <taxon>Bacteroidia</taxon>
        <taxon>Bacteroidales</taxon>
        <taxon>Williamwhitmaniaceae</taxon>
        <taxon>Williamwhitmania</taxon>
    </lineage>
</organism>
<dbReference type="InterPro" id="IPR001387">
    <property type="entry name" value="Cro/C1-type_HTH"/>
</dbReference>
<evidence type="ECO:0000259" key="3">
    <source>
        <dbReference type="PROSITE" id="PS50977"/>
    </source>
</evidence>
<evidence type="ECO:0000256" key="1">
    <source>
        <dbReference type="ARBA" id="ARBA00023125"/>
    </source>
</evidence>
<dbReference type="InterPro" id="IPR001647">
    <property type="entry name" value="HTH_TetR"/>
</dbReference>
<keyword evidence="1 2" id="KW-0238">DNA-binding</keyword>